<dbReference type="InterPro" id="IPR045864">
    <property type="entry name" value="aa-tRNA-synth_II/BPL/LPL"/>
</dbReference>
<proteinExistence type="inferred from homology"/>
<keyword evidence="2" id="KW-0436">Ligase</keyword>
<dbReference type="AlphaFoldDB" id="X1CZD8"/>
<keyword evidence="3" id="KW-0547">Nucleotide-binding</keyword>
<dbReference type="GO" id="GO:0005524">
    <property type="term" value="F:ATP binding"/>
    <property type="evidence" value="ECO:0007669"/>
    <property type="project" value="UniProtKB-KW"/>
</dbReference>
<evidence type="ECO:0000313" key="8">
    <source>
        <dbReference type="EMBL" id="GAG98257.1"/>
    </source>
</evidence>
<accession>X1CZD8</accession>
<feature type="domain" description="Aminoacyl-transfer RNA synthetases class-II family profile" evidence="7">
    <location>
        <begin position="58"/>
        <end position="197"/>
    </location>
</feature>
<dbReference type="InterPro" id="IPR004115">
    <property type="entry name" value="GAD-like_sf"/>
</dbReference>
<dbReference type="EMBL" id="BART01027867">
    <property type="protein sequence ID" value="GAG98257.1"/>
    <property type="molecule type" value="Genomic_DNA"/>
</dbReference>
<dbReference type="GO" id="GO:0005737">
    <property type="term" value="C:cytoplasm"/>
    <property type="evidence" value="ECO:0007669"/>
    <property type="project" value="InterPro"/>
</dbReference>
<dbReference type="InterPro" id="IPR002312">
    <property type="entry name" value="Asp/Asn-tRNA-synth_IIb"/>
</dbReference>
<organism evidence="8">
    <name type="scientific">marine sediment metagenome</name>
    <dbReference type="NCBI Taxonomy" id="412755"/>
    <lineage>
        <taxon>unclassified sequences</taxon>
        <taxon>metagenomes</taxon>
        <taxon>ecological metagenomes</taxon>
    </lineage>
</organism>
<comment type="caution">
    <text evidence="8">The sequence shown here is derived from an EMBL/GenBank/DDBJ whole genome shotgun (WGS) entry which is preliminary data.</text>
</comment>
<feature type="non-terminal residue" evidence="8">
    <location>
        <position position="1"/>
    </location>
</feature>
<evidence type="ECO:0000259" key="7">
    <source>
        <dbReference type="PROSITE" id="PS50862"/>
    </source>
</evidence>
<dbReference type="PRINTS" id="PR01042">
    <property type="entry name" value="TRNASYNTHASP"/>
</dbReference>
<dbReference type="GO" id="GO:0004815">
    <property type="term" value="F:aspartate-tRNA ligase activity"/>
    <property type="evidence" value="ECO:0007669"/>
    <property type="project" value="TreeGrafter"/>
</dbReference>
<comment type="similarity">
    <text evidence="1">Belongs to the class-II aminoacyl-tRNA synthetase family. Type 1 subfamily.</text>
</comment>
<sequence>TGEIEVETEDISIVSSSLTPPFVIEEDVKALEELRLKYRYLDLRRRTMLNHFITRHTVIQSIRNFLSKRDFLEVETPILAKTTPEGARDFLVPSRMEKGKFYALAQSPQIYKQILMVSGFDRYYQFAKCLRDEDMRGDRQLEHTQIDIEMSFVNEEDIYSLTEEMMKQLLLDVLGIKISVPFQRIEYADSIEKYGTDKPDMRIPLEISDLTSVAKTGSFRVFNDSSFIKGIKIMETFSRKAIDDLENVVKKTGAPGLLWLTRKDVYKGPFVNTL</sequence>
<dbReference type="PROSITE" id="PS50862">
    <property type="entry name" value="AA_TRNA_LIGASE_II"/>
    <property type="match status" value="1"/>
</dbReference>
<dbReference type="SUPFAM" id="SSF55261">
    <property type="entry name" value="GAD domain-like"/>
    <property type="match status" value="1"/>
</dbReference>
<dbReference type="SUPFAM" id="SSF55681">
    <property type="entry name" value="Class II aaRS and biotin synthetases"/>
    <property type="match status" value="1"/>
</dbReference>
<dbReference type="GO" id="GO:0006422">
    <property type="term" value="P:aspartyl-tRNA aminoacylation"/>
    <property type="evidence" value="ECO:0007669"/>
    <property type="project" value="TreeGrafter"/>
</dbReference>
<keyword evidence="4" id="KW-0067">ATP-binding</keyword>
<dbReference type="Pfam" id="PF00152">
    <property type="entry name" value="tRNA-synt_2"/>
    <property type="match status" value="1"/>
</dbReference>
<feature type="non-terminal residue" evidence="8">
    <location>
        <position position="274"/>
    </location>
</feature>
<gene>
    <name evidence="8" type="ORF">S01H4_49284</name>
</gene>
<reference evidence="8" key="1">
    <citation type="journal article" date="2014" name="Front. Microbiol.">
        <title>High frequency of phylogenetically diverse reductive dehalogenase-homologous genes in deep subseafloor sedimentary metagenomes.</title>
        <authorList>
            <person name="Kawai M."/>
            <person name="Futagami T."/>
            <person name="Toyoda A."/>
            <person name="Takaki Y."/>
            <person name="Nishi S."/>
            <person name="Hori S."/>
            <person name="Arai W."/>
            <person name="Tsubouchi T."/>
            <person name="Morono Y."/>
            <person name="Uchiyama I."/>
            <person name="Ito T."/>
            <person name="Fujiyama A."/>
            <person name="Inagaki F."/>
            <person name="Takami H."/>
        </authorList>
    </citation>
    <scope>NUCLEOTIDE SEQUENCE</scope>
    <source>
        <strain evidence="8">Expedition CK06-06</strain>
    </source>
</reference>
<keyword evidence="5" id="KW-0648">Protein biosynthesis</keyword>
<dbReference type="Gene3D" id="3.30.930.10">
    <property type="entry name" value="Bira Bifunctional Protein, Domain 2"/>
    <property type="match status" value="1"/>
</dbReference>
<dbReference type="PANTHER" id="PTHR22594">
    <property type="entry name" value="ASPARTYL/LYSYL-TRNA SYNTHETASE"/>
    <property type="match status" value="1"/>
</dbReference>
<evidence type="ECO:0000256" key="6">
    <source>
        <dbReference type="ARBA" id="ARBA00023146"/>
    </source>
</evidence>
<dbReference type="InterPro" id="IPR006195">
    <property type="entry name" value="aa-tRNA-synth_II"/>
</dbReference>
<protein>
    <recommendedName>
        <fullName evidence="7">Aminoacyl-transfer RNA synthetases class-II family profile domain-containing protein</fullName>
    </recommendedName>
</protein>
<dbReference type="PANTHER" id="PTHR22594:SF5">
    <property type="entry name" value="ASPARTATE--TRNA LIGASE, MITOCHONDRIAL"/>
    <property type="match status" value="1"/>
</dbReference>
<evidence type="ECO:0000256" key="3">
    <source>
        <dbReference type="ARBA" id="ARBA00022741"/>
    </source>
</evidence>
<dbReference type="InterPro" id="IPR004364">
    <property type="entry name" value="Aa-tRNA-synt_II"/>
</dbReference>
<evidence type="ECO:0000256" key="2">
    <source>
        <dbReference type="ARBA" id="ARBA00022598"/>
    </source>
</evidence>
<evidence type="ECO:0000256" key="1">
    <source>
        <dbReference type="ARBA" id="ARBA00006303"/>
    </source>
</evidence>
<evidence type="ECO:0000256" key="4">
    <source>
        <dbReference type="ARBA" id="ARBA00022840"/>
    </source>
</evidence>
<evidence type="ECO:0000256" key="5">
    <source>
        <dbReference type="ARBA" id="ARBA00022917"/>
    </source>
</evidence>
<name>X1CZD8_9ZZZZ</name>
<keyword evidence="6" id="KW-0030">Aminoacyl-tRNA synthetase</keyword>